<evidence type="ECO:0000313" key="3">
    <source>
        <dbReference type="EMBL" id="MBD2705488.1"/>
    </source>
</evidence>
<evidence type="ECO:0000256" key="2">
    <source>
        <dbReference type="SAM" id="SignalP"/>
    </source>
</evidence>
<feature type="signal peptide" evidence="2">
    <location>
        <begin position="1"/>
        <end position="24"/>
    </location>
</feature>
<gene>
    <name evidence="3" type="ORF">IC229_33060</name>
</gene>
<feature type="chain" id="PRO_5037801836" evidence="2">
    <location>
        <begin position="25"/>
        <end position="268"/>
    </location>
</feature>
<sequence length="268" mass="30086">MKLNSLTSIYLFVSWIILCPQSFAQSPVAGQITYEGIRKFDPSGMRVVIGGEEVKPGDPNFPAELPDARAFSLNVLFNDQYLKEEGGQQSTGLRTMVSRPFPGGPGGPPPRNPGRPFDEQTYIDLSRQYVITLLTIGKDKEARTYRAEVAIPRRNDWHLTDQTKRVAGYTCRKATITYRNETYTAWITDELPFTYSPIRELTPNAGVILLVEGSREQFRATKVSPASGSANEVQPPAQAELISIQKLNDLREKAIADFQQQLMMDRRN</sequence>
<evidence type="ECO:0000313" key="4">
    <source>
        <dbReference type="Proteomes" id="UP000598820"/>
    </source>
</evidence>
<dbReference type="RefSeq" id="WP_190892958.1">
    <property type="nucleotide sequence ID" value="NZ_JACWZY010000058.1"/>
</dbReference>
<dbReference type="AlphaFoldDB" id="A0A927GAJ8"/>
<dbReference type="EMBL" id="JACWZY010000058">
    <property type="protein sequence ID" value="MBD2705488.1"/>
    <property type="molecule type" value="Genomic_DNA"/>
</dbReference>
<keyword evidence="4" id="KW-1185">Reference proteome</keyword>
<feature type="region of interest" description="Disordered" evidence="1">
    <location>
        <begin position="87"/>
        <end position="117"/>
    </location>
</feature>
<name>A0A927GAJ8_9BACT</name>
<dbReference type="NCBIfam" id="TIGR01200">
    <property type="entry name" value="GLPGLI"/>
    <property type="match status" value="1"/>
</dbReference>
<dbReference type="Proteomes" id="UP000598820">
    <property type="component" value="Unassembled WGS sequence"/>
</dbReference>
<keyword evidence="2" id="KW-0732">Signal</keyword>
<proteinExistence type="predicted"/>
<reference evidence="3" key="1">
    <citation type="submission" date="2020-09" db="EMBL/GenBank/DDBJ databases">
        <authorList>
            <person name="Kim M.K."/>
        </authorList>
    </citation>
    <scope>NUCLEOTIDE SEQUENCE</scope>
    <source>
        <strain evidence="3">BT702</strain>
    </source>
</reference>
<comment type="caution">
    <text evidence="3">The sequence shown here is derived from an EMBL/GenBank/DDBJ whole genome shotgun (WGS) entry which is preliminary data.</text>
</comment>
<evidence type="ECO:0000256" key="1">
    <source>
        <dbReference type="SAM" id="MobiDB-lite"/>
    </source>
</evidence>
<accession>A0A927GAJ8</accession>
<dbReference type="Pfam" id="PF22252">
    <property type="entry name" value="PNGase_F-II_N"/>
    <property type="match status" value="1"/>
</dbReference>
<dbReference type="InterPro" id="IPR005901">
    <property type="entry name" value="GLPGLI"/>
</dbReference>
<protein>
    <submittedName>
        <fullName evidence="3">GLPGLI family protein</fullName>
    </submittedName>
</protein>
<organism evidence="3 4">
    <name type="scientific">Spirosoma profusum</name>
    <dbReference type="NCBI Taxonomy" id="2771354"/>
    <lineage>
        <taxon>Bacteria</taxon>
        <taxon>Pseudomonadati</taxon>
        <taxon>Bacteroidota</taxon>
        <taxon>Cytophagia</taxon>
        <taxon>Cytophagales</taxon>
        <taxon>Cytophagaceae</taxon>
        <taxon>Spirosoma</taxon>
    </lineage>
</organism>
<feature type="compositionally biased region" description="Pro residues" evidence="1">
    <location>
        <begin position="102"/>
        <end position="113"/>
    </location>
</feature>